<sequence length="74" mass="8117">MNLVPLTDKYTSADAVRKDLLNGARFKVNDPASPLHGQDVDIKDLFLAKVECVKVSFANGTRTAVIHFDDVEVS</sequence>
<evidence type="ECO:0000313" key="2">
    <source>
        <dbReference type="EMBL" id="CAB4155891.1"/>
    </source>
</evidence>
<reference evidence="1" key="1">
    <citation type="submission" date="2020-04" db="EMBL/GenBank/DDBJ databases">
        <authorList>
            <person name="Chiriac C."/>
            <person name="Salcher M."/>
            <person name="Ghai R."/>
            <person name="Kavagutti S V."/>
        </authorList>
    </citation>
    <scope>NUCLEOTIDE SEQUENCE</scope>
</reference>
<accession>A0A6J5M2L4</accession>
<gene>
    <name evidence="3" type="ORF">UFOVP1449_38</name>
    <name evidence="1" type="ORF">UFOVP400_24</name>
    <name evidence="2" type="ORF">UFOVP669_33</name>
</gene>
<dbReference type="EMBL" id="LR797399">
    <property type="protein sequence ID" value="CAB4213512.1"/>
    <property type="molecule type" value="Genomic_DNA"/>
</dbReference>
<protein>
    <submittedName>
        <fullName evidence="1">Uncharacterized protein</fullName>
    </submittedName>
</protein>
<organism evidence="1">
    <name type="scientific">uncultured Caudovirales phage</name>
    <dbReference type="NCBI Taxonomy" id="2100421"/>
    <lineage>
        <taxon>Viruses</taxon>
        <taxon>Duplodnaviria</taxon>
        <taxon>Heunggongvirae</taxon>
        <taxon>Uroviricota</taxon>
        <taxon>Caudoviricetes</taxon>
        <taxon>Peduoviridae</taxon>
        <taxon>Maltschvirus</taxon>
        <taxon>Maltschvirus maltsch</taxon>
    </lineage>
</organism>
<evidence type="ECO:0000313" key="1">
    <source>
        <dbReference type="EMBL" id="CAB4140422.1"/>
    </source>
</evidence>
<proteinExistence type="predicted"/>
<name>A0A6J5M2L4_9CAUD</name>
<evidence type="ECO:0000313" key="3">
    <source>
        <dbReference type="EMBL" id="CAB4213512.1"/>
    </source>
</evidence>
<dbReference type="EMBL" id="LR796370">
    <property type="protein sequence ID" value="CAB4140422.1"/>
    <property type="molecule type" value="Genomic_DNA"/>
</dbReference>
<dbReference type="EMBL" id="LR796626">
    <property type="protein sequence ID" value="CAB4155891.1"/>
    <property type="molecule type" value="Genomic_DNA"/>
</dbReference>